<reference evidence="1" key="4">
    <citation type="submission" date="2025-09" db="UniProtKB">
        <authorList>
            <consortium name="Ensembl"/>
        </authorList>
    </citation>
    <scope>IDENTIFICATION</scope>
    <source>
        <strain evidence="1">17573</strain>
    </source>
</reference>
<evidence type="ECO:0000313" key="2">
    <source>
        <dbReference type="Proteomes" id="UP000006718"/>
    </source>
</evidence>
<dbReference type="Proteomes" id="UP000006718">
    <property type="component" value="Chromosome 16"/>
</dbReference>
<dbReference type="PANTHER" id="PTHR46254:SF6">
    <property type="entry name" value="HIGH MOBILITY GROUP AT-HOOK 2"/>
    <property type="match status" value="1"/>
</dbReference>
<accession>A0A5F8AN09</accession>
<dbReference type="AlphaFoldDB" id="A0A5F8AN09"/>
<reference evidence="1" key="2">
    <citation type="submission" date="2019-01" db="EMBL/GenBank/DDBJ databases">
        <authorList>
            <person name="Graves T."/>
            <person name="Eichler E.E."/>
            <person name="Wilson R.K."/>
        </authorList>
    </citation>
    <scope>NUCLEOTIDE SEQUENCE [LARGE SCALE GENOMIC DNA]</scope>
    <source>
        <strain evidence="1">17573</strain>
    </source>
</reference>
<dbReference type="VEuPathDB" id="HostDB:ENSMMUG00000053006"/>
<dbReference type="GeneTree" id="ENSGT00940000161627"/>
<dbReference type="PANTHER" id="PTHR46254">
    <property type="entry name" value="PROTEIN GVQW1-RELATED"/>
    <property type="match status" value="1"/>
</dbReference>
<dbReference type="Bgee" id="ENSMMUG00000053006">
    <property type="expression patterns" value="Expressed in spleen"/>
</dbReference>
<dbReference type="PRINTS" id="PR02045">
    <property type="entry name" value="F138DOMAIN"/>
</dbReference>
<reference evidence="1" key="3">
    <citation type="submission" date="2025-08" db="UniProtKB">
        <authorList>
            <consortium name="Ensembl"/>
        </authorList>
    </citation>
    <scope>IDENTIFICATION</scope>
    <source>
        <strain evidence="1">17573</strain>
    </source>
</reference>
<evidence type="ECO:0000313" key="1">
    <source>
        <dbReference type="Ensembl" id="ENSMMUP00000079224.1"/>
    </source>
</evidence>
<protein>
    <submittedName>
        <fullName evidence="1">Uncharacterized protein</fullName>
    </submittedName>
</protein>
<proteinExistence type="predicted"/>
<keyword evidence="2" id="KW-1185">Reference proteome</keyword>
<sequence>MRIRMVWGPRVLDGSWPTFFLSFFFFKAESCCVPQARMQWHSLGSLQSLPPRFKQFSCLSLSLQSSWDYRHMPLHWPIFVFLVETGFHHVGQAGRRLLTSSDPPALGWSQTPDLK</sequence>
<dbReference type="InParanoid" id="A0A5F8AN09"/>
<reference evidence="2" key="1">
    <citation type="journal article" date="2007" name="Science">
        <title>Evolutionary and biomedical insights from the rhesus macaque genome.</title>
        <authorList>
            <person name="Gibbs R.A."/>
            <person name="Rogers J."/>
            <person name="Katze M.G."/>
            <person name="Bumgarner R."/>
            <person name="Weinstock G.M."/>
            <person name="Mardis E.R."/>
            <person name="Remington K.A."/>
            <person name="Strausberg R.L."/>
            <person name="Venter J.C."/>
            <person name="Wilson R.K."/>
            <person name="Batzer M.A."/>
            <person name="Bustamante C.D."/>
            <person name="Eichler E.E."/>
            <person name="Hahn M.W."/>
            <person name="Hardison R.C."/>
            <person name="Makova K.D."/>
            <person name="Miller W."/>
            <person name="Milosavljevic A."/>
            <person name="Palermo R.E."/>
            <person name="Siepel A."/>
            <person name="Sikela J.M."/>
            <person name="Attaway T."/>
            <person name="Bell S."/>
            <person name="Bernard K.E."/>
            <person name="Buhay C.J."/>
            <person name="Chandrabose M.N."/>
            <person name="Dao M."/>
            <person name="Davis C."/>
            <person name="Delehaunty K.D."/>
            <person name="Ding Y."/>
            <person name="Dinh H.H."/>
            <person name="Dugan-Rocha S."/>
            <person name="Fulton L.A."/>
            <person name="Gabisi R.A."/>
            <person name="Garner T.T."/>
            <person name="Godfrey J."/>
            <person name="Hawes A.C."/>
            <person name="Hernandez J."/>
            <person name="Hines S."/>
            <person name="Holder M."/>
            <person name="Hume J."/>
            <person name="Jhangiani S.N."/>
            <person name="Joshi V."/>
            <person name="Khan Z.M."/>
            <person name="Kirkness E.F."/>
            <person name="Cree A."/>
            <person name="Fowler R.G."/>
            <person name="Lee S."/>
            <person name="Lewis L.R."/>
            <person name="Li Z."/>
            <person name="Liu Y.-S."/>
            <person name="Moore S.M."/>
            <person name="Muzny D."/>
            <person name="Nazareth L.V."/>
            <person name="Ngo D.N."/>
            <person name="Okwuonu G.O."/>
            <person name="Pai G."/>
            <person name="Parker D."/>
            <person name="Paul H.A."/>
            <person name="Pfannkoch C."/>
            <person name="Pohl C.S."/>
            <person name="Rogers Y.-H.C."/>
            <person name="Ruiz S.J."/>
            <person name="Sabo A."/>
            <person name="Santibanez J."/>
            <person name="Schneider B.W."/>
            <person name="Smith S.M."/>
            <person name="Sodergren E."/>
            <person name="Svatek A.F."/>
            <person name="Utterback T.R."/>
            <person name="Vattathil S."/>
            <person name="Warren W."/>
            <person name="White C.S."/>
            <person name="Chinwalla A.T."/>
            <person name="Feng Y."/>
            <person name="Halpern A.L."/>
            <person name="Hillier L.W."/>
            <person name="Huang X."/>
            <person name="Minx P."/>
            <person name="Nelson J.O."/>
            <person name="Pepin K.H."/>
            <person name="Qin X."/>
            <person name="Sutton G.G."/>
            <person name="Venter E."/>
            <person name="Walenz B.P."/>
            <person name="Wallis J.W."/>
            <person name="Worley K.C."/>
            <person name="Yang S.-P."/>
            <person name="Jones S.M."/>
            <person name="Marra M.A."/>
            <person name="Rocchi M."/>
            <person name="Schein J.E."/>
            <person name="Baertsch R."/>
            <person name="Clarke L."/>
            <person name="Csuros M."/>
            <person name="Glasscock J."/>
            <person name="Harris R.A."/>
            <person name="Havlak P."/>
            <person name="Jackson A.R."/>
            <person name="Jiang H."/>
            <person name="Liu Y."/>
            <person name="Messina D.N."/>
            <person name="Shen Y."/>
            <person name="Song H.X.-Z."/>
            <person name="Wylie T."/>
            <person name="Zhang L."/>
            <person name="Birney E."/>
            <person name="Han K."/>
            <person name="Konkel M.K."/>
            <person name="Lee J."/>
            <person name="Smit A.F.A."/>
            <person name="Ullmer B."/>
            <person name="Wang H."/>
            <person name="Xing J."/>
            <person name="Burhans R."/>
            <person name="Cheng Z."/>
            <person name="Karro J.E."/>
            <person name="Ma J."/>
            <person name="Raney B."/>
            <person name="She X."/>
            <person name="Cox M.J."/>
            <person name="Demuth J.P."/>
            <person name="Dumas L.J."/>
            <person name="Han S.-G."/>
            <person name="Hopkins J."/>
            <person name="Karimpour-Fard A."/>
            <person name="Kim Y.H."/>
            <person name="Pollack J.R."/>
            <person name="Vinar T."/>
            <person name="Addo-Quaye C."/>
            <person name="Degenhardt J."/>
            <person name="Denby A."/>
            <person name="Hubisz M.J."/>
            <person name="Indap A."/>
            <person name="Kosiol C."/>
            <person name="Lahn B.T."/>
            <person name="Lawson H.A."/>
            <person name="Marklein A."/>
            <person name="Nielsen R."/>
            <person name="Vallender E.J."/>
            <person name="Clark A.G."/>
            <person name="Ferguson B."/>
            <person name="Hernandez R.D."/>
            <person name="Hirani K."/>
            <person name="Kehrer-Sawatzki H."/>
            <person name="Kolb J."/>
            <person name="Patil S."/>
            <person name="Pu L.-L."/>
            <person name="Ren Y."/>
            <person name="Smith D.G."/>
            <person name="Wheeler D.A."/>
            <person name="Schenck I."/>
            <person name="Ball E.V."/>
            <person name="Chen R."/>
            <person name="Cooper D.N."/>
            <person name="Giardine B."/>
            <person name="Hsu F."/>
            <person name="Kent W.J."/>
            <person name="Lesk A."/>
            <person name="Nelson D.L."/>
            <person name="O'brien W.E."/>
            <person name="Pruefer K."/>
            <person name="Stenson P.D."/>
            <person name="Wallace J.C."/>
            <person name="Ke H."/>
            <person name="Liu X.-M."/>
            <person name="Wang P."/>
            <person name="Xiang A.P."/>
            <person name="Yang F."/>
            <person name="Barber G.P."/>
            <person name="Haussler D."/>
            <person name="Karolchik D."/>
            <person name="Kern A.D."/>
            <person name="Kuhn R.M."/>
            <person name="Smith K.E."/>
            <person name="Zwieg A.S."/>
        </authorList>
    </citation>
    <scope>NUCLEOTIDE SEQUENCE [LARGE SCALE GENOMIC DNA]</scope>
    <source>
        <strain evidence="2">17573</strain>
    </source>
</reference>
<organism evidence="1 2">
    <name type="scientific">Macaca mulatta</name>
    <name type="common">Rhesus macaque</name>
    <dbReference type="NCBI Taxonomy" id="9544"/>
    <lineage>
        <taxon>Eukaryota</taxon>
        <taxon>Metazoa</taxon>
        <taxon>Chordata</taxon>
        <taxon>Craniata</taxon>
        <taxon>Vertebrata</taxon>
        <taxon>Euteleostomi</taxon>
        <taxon>Mammalia</taxon>
        <taxon>Eutheria</taxon>
        <taxon>Euarchontoglires</taxon>
        <taxon>Primates</taxon>
        <taxon>Haplorrhini</taxon>
        <taxon>Catarrhini</taxon>
        <taxon>Cercopithecidae</taxon>
        <taxon>Cercopithecinae</taxon>
        <taxon>Macaca</taxon>
    </lineage>
</organism>
<name>A0A5F8AN09_MACMU</name>
<dbReference type="Ensembl" id="ENSMMUT00000092846.1">
    <property type="protein sequence ID" value="ENSMMUP00000079224.1"/>
    <property type="gene ID" value="ENSMMUG00000053006.1"/>
</dbReference>